<dbReference type="RefSeq" id="XP_033572696.1">
    <property type="nucleotide sequence ID" value="XM_033722333.1"/>
</dbReference>
<reference evidence="4" key="3">
    <citation type="submission" date="2025-04" db="UniProtKB">
        <authorList>
            <consortium name="RefSeq"/>
        </authorList>
    </citation>
    <scope>IDENTIFICATION</scope>
    <source>
        <strain evidence="4">CBS 304.34</strain>
    </source>
</reference>
<dbReference type="Proteomes" id="UP000504636">
    <property type="component" value="Unplaced"/>
</dbReference>
<sequence length="162" mass="17008">MSDAVVRVLEVGSQNRGAAQGFCTSDTLAPPGLRDAKTAFACVEVLTEGVEEEVAVTRLDKRCPLAAAHSRLEIGTKGAVRDGELANAGLLAGERKYRSAAVREMLLAVQAGVSAGFVGTVNPAGVEPPRVQCGQQQPRNPTGGTQTRWQVPVADELRIGRC</sequence>
<dbReference type="AlphaFoldDB" id="A0A6A6YA84"/>
<dbReference type="EMBL" id="MU003709">
    <property type="protein sequence ID" value="KAF2805732.1"/>
    <property type="molecule type" value="Genomic_DNA"/>
</dbReference>
<feature type="compositionally biased region" description="Polar residues" evidence="1">
    <location>
        <begin position="133"/>
        <end position="149"/>
    </location>
</feature>
<gene>
    <name evidence="2 4" type="ORF">BDZ99DRAFT_480404</name>
</gene>
<name>A0A6A6YA84_9PEZI</name>
<dbReference type="GeneID" id="54463226"/>
<keyword evidence="3" id="KW-1185">Reference proteome</keyword>
<evidence type="ECO:0000313" key="4">
    <source>
        <dbReference type="RefSeq" id="XP_033572696.1"/>
    </source>
</evidence>
<evidence type="ECO:0000313" key="3">
    <source>
        <dbReference type="Proteomes" id="UP000504636"/>
    </source>
</evidence>
<feature type="region of interest" description="Disordered" evidence="1">
    <location>
        <begin position="128"/>
        <end position="149"/>
    </location>
</feature>
<evidence type="ECO:0000313" key="2">
    <source>
        <dbReference type="EMBL" id="KAF2805732.1"/>
    </source>
</evidence>
<reference evidence="4" key="2">
    <citation type="submission" date="2020-04" db="EMBL/GenBank/DDBJ databases">
        <authorList>
            <consortium name="NCBI Genome Project"/>
        </authorList>
    </citation>
    <scope>NUCLEOTIDE SEQUENCE</scope>
    <source>
        <strain evidence="4">CBS 304.34</strain>
    </source>
</reference>
<accession>A0A6A6YA84</accession>
<evidence type="ECO:0000256" key="1">
    <source>
        <dbReference type="SAM" id="MobiDB-lite"/>
    </source>
</evidence>
<organism evidence="2">
    <name type="scientific">Mytilinidion resinicola</name>
    <dbReference type="NCBI Taxonomy" id="574789"/>
    <lineage>
        <taxon>Eukaryota</taxon>
        <taxon>Fungi</taxon>
        <taxon>Dikarya</taxon>
        <taxon>Ascomycota</taxon>
        <taxon>Pezizomycotina</taxon>
        <taxon>Dothideomycetes</taxon>
        <taxon>Pleosporomycetidae</taxon>
        <taxon>Mytilinidiales</taxon>
        <taxon>Mytilinidiaceae</taxon>
        <taxon>Mytilinidion</taxon>
    </lineage>
</organism>
<reference evidence="2 4" key="1">
    <citation type="journal article" date="2020" name="Stud. Mycol.">
        <title>101 Dothideomycetes genomes: a test case for predicting lifestyles and emergence of pathogens.</title>
        <authorList>
            <person name="Haridas S."/>
            <person name="Albert R."/>
            <person name="Binder M."/>
            <person name="Bloem J."/>
            <person name="Labutti K."/>
            <person name="Salamov A."/>
            <person name="Andreopoulos B."/>
            <person name="Baker S."/>
            <person name="Barry K."/>
            <person name="Bills G."/>
            <person name="Bluhm B."/>
            <person name="Cannon C."/>
            <person name="Castanera R."/>
            <person name="Culley D."/>
            <person name="Daum C."/>
            <person name="Ezra D."/>
            <person name="Gonzalez J."/>
            <person name="Henrissat B."/>
            <person name="Kuo A."/>
            <person name="Liang C."/>
            <person name="Lipzen A."/>
            <person name="Lutzoni F."/>
            <person name="Magnuson J."/>
            <person name="Mondo S."/>
            <person name="Nolan M."/>
            <person name="Ohm R."/>
            <person name="Pangilinan J."/>
            <person name="Park H.-J."/>
            <person name="Ramirez L."/>
            <person name="Alfaro M."/>
            <person name="Sun H."/>
            <person name="Tritt A."/>
            <person name="Yoshinaga Y."/>
            <person name="Zwiers L.-H."/>
            <person name="Turgeon B."/>
            <person name="Goodwin S."/>
            <person name="Spatafora J."/>
            <person name="Crous P."/>
            <person name="Grigoriev I."/>
        </authorList>
    </citation>
    <scope>NUCLEOTIDE SEQUENCE</scope>
    <source>
        <strain evidence="2 4">CBS 304.34</strain>
    </source>
</reference>
<proteinExistence type="predicted"/>
<protein>
    <submittedName>
        <fullName evidence="2 4">Uncharacterized protein</fullName>
    </submittedName>
</protein>